<evidence type="ECO:0000256" key="4">
    <source>
        <dbReference type="ARBA" id="ARBA00022660"/>
    </source>
</evidence>
<feature type="transmembrane region" description="Helical" evidence="18">
    <location>
        <begin position="45"/>
        <end position="66"/>
    </location>
</feature>
<evidence type="ECO:0000256" key="11">
    <source>
        <dbReference type="ARBA" id="ARBA00023008"/>
    </source>
</evidence>
<dbReference type="PROSITE" id="PS51007">
    <property type="entry name" value="CYTC"/>
    <property type="match status" value="1"/>
</dbReference>
<evidence type="ECO:0000256" key="6">
    <source>
        <dbReference type="ARBA" id="ARBA00022723"/>
    </source>
</evidence>
<evidence type="ECO:0000259" key="20">
    <source>
        <dbReference type="PROSITE" id="PS50999"/>
    </source>
</evidence>
<comment type="cofactor">
    <cofactor evidence="17">
        <name>Cu cation</name>
        <dbReference type="ChEBI" id="CHEBI:23378"/>
    </cofactor>
    <text evidence="17">Binds a copper A center.</text>
</comment>
<dbReference type="PRINTS" id="PR01166">
    <property type="entry name" value="CYCOXIDASEII"/>
</dbReference>
<comment type="function">
    <text evidence="13 17">Subunits I and II form the functional core of the enzyme complex. Electrons originating in cytochrome c are transferred via heme a and Cu(A) to the binuclear center formed by heme a3 and Cu(B).</text>
</comment>
<dbReference type="NCBIfam" id="TIGR02866">
    <property type="entry name" value="CoxB"/>
    <property type="match status" value="1"/>
</dbReference>
<keyword evidence="23" id="KW-1185">Reference proteome</keyword>
<feature type="domain" description="Cytochrome oxidase subunit II copper A binding" evidence="19">
    <location>
        <begin position="118"/>
        <end position="230"/>
    </location>
</feature>
<dbReference type="PROSITE" id="PS51257">
    <property type="entry name" value="PROKAR_LIPOPROTEIN"/>
    <property type="match status" value="1"/>
</dbReference>
<evidence type="ECO:0000259" key="21">
    <source>
        <dbReference type="PROSITE" id="PS51007"/>
    </source>
</evidence>
<evidence type="ECO:0000256" key="12">
    <source>
        <dbReference type="ARBA" id="ARBA00023136"/>
    </source>
</evidence>
<dbReference type="SUPFAM" id="SSF81464">
    <property type="entry name" value="Cytochrome c oxidase subunit II-like, transmembrane region"/>
    <property type="match status" value="1"/>
</dbReference>
<keyword evidence="6 15" id="KW-0479">Metal-binding</keyword>
<dbReference type="PROSITE" id="PS50999">
    <property type="entry name" value="COX2_TM"/>
    <property type="match status" value="1"/>
</dbReference>
<dbReference type="PANTHER" id="PTHR22888">
    <property type="entry name" value="CYTOCHROME C OXIDASE, SUBUNIT II"/>
    <property type="match status" value="1"/>
</dbReference>
<evidence type="ECO:0000256" key="2">
    <source>
        <dbReference type="ARBA" id="ARBA00007866"/>
    </source>
</evidence>
<comment type="subcellular location">
    <subcellularLocation>
        <location evidence="16">Cell membrane</location>
        <topology evidence="16">Multi-pass membrane protein</topology>
    </subcellularLocation>
    <subcellularLocation>
        <location evidence="1">Membrane</location>
        <topology evidence="1">Multi-pass membrane protein</topology>
    </subcellularLocation>
</comment>
<evidence type="ECO:0000256" key="14">
    <source>
        <dbReference type="ARBA" id="ARBA00047816"/>
    </source>
</evidence>
<evidence type="ECO:0000256" key="1">
    <source>
        <dbReference type="ARBA" id="ARBA00004141"/>
    </source>
</evidence>
<keyword evidence="11 17" id="KW-0186">Copper</keyword>
<keyword evidence="7" id="KW-1278">Translocase</keyword>
<keyword evidence="5 16" id="KW-0812">Transmembrane</keyword>
<keyword evidence="15" id="KW-0349">Heme</keyword>
<dbReference type="EC" id="7.1.1.9" evidence="17"/>
<sequence length="334" mass="37697">MRYLWRLLPLAFILLMAGCGKQNLSALDPQGPVAAAQFDLIKLSLTIMIIVIVVVFAIYLFVIIRFRERPGDTHIPKQVHGNKALEVVWTVIPIILLLFLAVPNVMQTFTLAEVEDTEDSVRIVVTAHQFWWEFEYPEYDVVAGQDMYIPTNTRINIELEASDVIHSFWVPALAGKQDNVPGITNEMWLEAPEEGVYQGRCTELCGEGHWLMDFQVIAVDPDTFETWAQNMATTDDDVEEETTVAVEGREVFEQNCISCHAVGGEGGNMGPNLTNFGEREVVAGFLEYNDENIADFIRYPQEKKPGSLMQAFPQITDEEMDALIDYLDSLKVLD</sequence>
<dbReference type="InterPro" id="IPR036257">
    <property type="entry name" value="Cyt_c_oxidase_su2_TM_sf"/>
</dbReference>
<evidence type="ECO:0000256" key="13">
    <source>
        <dbReference type="ARBA" id="ARBA00024688"/>
    </source>
</evidence>
<keyword evidence="3 16" id="KW-0813">Transport</keyword>
<dbReference type="Pfam" id="PF00034">
    <property type="entry name" value="Cytochrom_C"/>
    <property type="match status" value="1"/>
</dbReference>
<dbReference type="EMBL" id="JAHQCR010000017">
    <property type="protein sequence ID" value="MBU9720481.1"/>
    <property type="molecule type" value="Genomic_DNA"/>
</dbReference>
<dbReference type="InterPro" id="IPR014222">
    <property type="entry name" value="Cyt_c_oxidase_su2"/>
</dbReference>
<evidence type="ECO:0000256" key="5">
    <source>
        <dbReference type="ARBA" id="ARBA00022692"/>
    </source>
</evidence>
<evidence type="ECO:0000256" key="9">
    <source>
        <dbReference type="ARBA" id="ARBA00022989"/>
    </source>
</evidence>
<evidence type="ECO:0000313" key="23">
    <source>
        <dbReference type="Proteomes" id="UP000790580"/>
    </source>
</evidence>
<evidence type="ECO:0000259" key="19">
    <source>
        <dbReference type="PROSITE" id="PS50857"/>
    </source>
</evidence>
<dbReference type="InterPro" id="IPR009056">
    <property type="entry name" value="Cyt_c-like_dom"/>
</dbReference>
<dbReference type="Pfam" id="PF00116">
    <property type="entry name" value="COX2"/>
    <property type="match status" value="1"/>
</dbReference>
<comment type="caution">
    <text evidence="22">The sequence shown here is derived from an EMBL/GenBank/DDBJ whole genome shotgun (WGS) entry which is preliminary data.</text>
</comment>
<evidence type="ECO:0000256" key="7">
    <source>
        <dbReference type="ARBA" id="ARBA00022967"/>
    </source>
</evidence>
<evidence type="ECO:0000256" key="17">
    <source>
        <dbReference type="RuleBase" id="RU004024"/>
    </source>
</evidence>
<feature type="transmembrane region" description="Helical" evidence="18">
    <location>
        <begin position="87"/>
        <end position="106"/>
    </location>
</feature>
<evidence type="ECO:0000313" key="22">
    <source>
        <dbReference type="EMBL" id="MBU9720481.1"/>
    </source>
</evidence>
<dbReference type="PROSITE" id="PS00078">
    <property type="entry name" value="COX2"/>
    <property type="match status" value="1"/>
</dbReference>
<evidence type="ECO:0000256" key="3">
    <source>
        <dbReference type="ARBA" id="ARBA00022448"/>
    </source>
</evidence>
<evidence type="ECO:0000256" key="16">
    <source>
        <dbReference type="RuleBase" id="RU000456"/>
    </source>
</evidence>
<organism evidence="22 23">
    <name type="scientific">Evansella alkalicola</name>
    <dbReference type="NCBI Taxonomy" id="745819"/>
    <lineage>
        <taxon>Bacteria</taxon>
        <taxon>Bacillati</taxon>
        <taxon>Bacillota</taxon>
        <taxon>Bacilli</taxon>
        <taxon>Bacillales</taxon>
        <taxon>Bacillaceae</taxon>
        <taxon>Evansella</taxon>
    </lineage>
</organism>
<evidence type="ECO:0000256" key="10">
    <source>
        <dbReference type="ARBA" id="ARBA00023004"/>
    </source>
</evidence>
<keyword evidence="4 16" id="KW-0679">Respiratory chain</keyword>
<reference evidence="22 23" key="1">
    <citation type="submission" date="2021-06" db="EMBL/GenBank/DDBJ databases">
        <title>Bacillus sp. RD4P76, an endophyte from a halophyte.</title>
        <authorList>
            <person name="Sun J.-Q."/>
        </authorList>
    </citation>
    <scope>NUCLEOTIDE SEQUENCE [LARGE SCALE GENOMIC DNA]</scope>
    <source>
        <strain evidence="22 23">JCM 17098</strain>
    </source>
</reference>
<dbReference type="InterPro" id="IPR008972">
    <property type="entry name" value="Cupredoxin"/>
</dbReference>
<gene>
    <name evidence="22" type="primary">coxB</name>
    <name evidence="22" type="ORF">KS407_03365</name>
</gene>
<keyword evidence="10 15" id="KW-0408">Iron</keyword>
<keyword evidence="8 16" id="KW-0249">Electron transport</keyword>
<dbReference type="SUPFAM" id="SSF49503">
    <property type="entry name" value="Cupredoxins"/>
    <property type="match status" value="1"/>
</dbReference>
<dbReference type="RefSeq" id="WP_088075836.1">
    <property type="nucleotide sequence ID" value="NZ_JAHQCR010000017.1"/>
</dbReference>
<dbReference type="Gene3D" id="1.10.287.90">
    <property type="match status" value="1"/>
</dbReference>
<comment type="similarity">
    <text evidence="2 16">Belongs to the cytochrome c oxidase subunit 2 family.</text>
</comment>
<dbReference type="Proteomes" id="UP000790580">
    <property type="component" value="Unassembled WGS sequence"/>
</dbReference>
<dbReference type="PANTHER" id="PTHR22888:SF10">
    <property type="entry name" value="CYTOCHROME C OXIDASE SUBUNIT 2"/>
    <property type="match status" value="1"/>
</dbReference>
<evidence type="ECO:0000256" key="15">
    <source>
        <dbReference type="PROSITE-ProRule" id="PRU00433"/>
    </source>
</evidence>
<evidence type="ECO:0000256" key="8">
    <source>
        <dbReference type="ARBA" id="ARBA00022982"/>
    </source>
</evidence>
<dbReference type="Pfam" id="PF02790">
    <property type="entry name" value="COX2_TM"/>
    <property type="match status" value="1"/>
</dbReference>
<dbReference type="PROSITE" id="PS50857">
    <property type="entry name" value="COX2_CUA"/>
    <property type="match status" value="1"/>
</dbReference>
<proteinExistence type="inferred from homology"/>
<dbReference type="Gene3D" id="2.60.40.420">
    <property type="entry name" value="Cupredoxins - blue copper proteins"/>
    <property type="match status" value="1"/>
</dbReference>
<comment type="catalytic activity">
    <reaction evidence="14 17">
        <text>4 Fe(II)-[cytochrome c] + O2 + 8 H(+)(in) = 4 Fe(III)-[cytochrome c] + 2 H2O + 4 H(+)(out)</text>
        <dbReference type="Rhea" id="RHEA:11436"/>
        <dbReference type="Rhea" id="RHEA-COMP:10350"/>
        <dbReference type="Rhea" id="RHEA-COMP:14399"/>
        <dbReference type="ChEBI" id="CHEBI:15377"/>
        <dbReference type="ChEBI" id="CHEBI:15378"/>
        <dbReference type="ChEBI" id="CHEBI:15379"/>
        <dbReference type="ChEBI" id="CHEBI:29033"/>
        <dbReference type="ChEBI" id="CHEBI:29034"/>
        <dbReference type="EC" id="7.1.1.9"/>
    </reaction>
</comment>
<protein>
    <recommendedName>
        <fullName evidence="17">Cytochrome c oxidase subunit 2</fullName>
        <ecNumber evidence="17">7.1.1.9</ecNumber>
    </recommendedName>
</protein>
<feature type="domain" description="Cytochrome c" evidence="21">
    <location>
        <begin position="243"/>
        <end position="331"/>
    </location>
</feature>
<dbReference type="InterPro" id="IPR034236">
    <property type="entry name" value="CuRO_CcO_Caa3_II"/>
</dbReference>
<dbReference type="InterPro" id="IPR045187">
    <property type="entry name" value="CcO_II"/>
</dbReference>
<dbReference type="CDD" id="cd04213">
    <property type="entry name" value="CuRO_CcO_Caa3_II"/>
    <property type="match status" value="1"/>
</dbReference>
<name>A0ABS6JQU4_9BACI</name>
<keyword evidence="9 18" id="KW-1133">Transmembrane helix</keyword>
<accession>A0ABS6JQU4</accession>
<dbReference type="InterPro" id="IPR001505">
    <property type="entry name" value="Copper_CuA"/>
</dbReference>
<evidence type="ECO:0000256" key="18">
    <source>
        <dbReference type="SAM" id="Phobius"/>
    </source>
</evidence>
<feature type="domain" description="Cytochrome oxidase subunit II transmembrane region profile" evidence="20">
    <location>
        <begin position="18"/>
        <end position="115"/>
    </location>
</feature>
<dbReference type="InterPro" id="IPR011759">
    <property type="entry name" value="Cyt_c_oxidase_su2_TM_dom"/>
</dbReference>
<dbReference type="InterPro" id="IPR002429">
    <property type="entry name" value="CcO_II-like_C"/>
</dbReference>
<keyword evidence="12 18" id="KW-0472">Membrane</keyword>